<gene>
    <name evidence="3" type="ORF">GBZ48_23820</name>
</gene>
<feature type="region of interest" description="Disordered" evidence="1">
    <location>
        <begin position="252"/>
        <end position="272"/>
    </location>
</feature>
<dbReference type="RefSeq" id="WP_174473283.1">
    <property type="nucleotide sequence ID" value="NZ_JAGINN010000008.1"/>
</dbReference>
<organism evidence="3 4">
    <name type="scientific">Azospirillum melinis</name>
    <dbReference type="NCBI Taxonomy" id="328839"/>
    <lineage>
        <taxon>Bacteria</taxon>
        <taxon>Pseudomonadati</taxon>
        <taxon>Pseudomonadota</taxon>
        <taxon>Alphaproteobacteria</taxon>
        <taxon>Rhodospirillales</taxon>
        <taxon>Azospirillaceae</taxon>
        <taxon>Azospirillum</taxon>
    </lineage>
</organism>
<proteinExistence type="predicted"/>
<accession>A0ABX2KNJ6</accession>
<evidence type="ECO:0000256" key="1">
    <source>
        <dbReference type="SAM" id="MobiDB-lite"/>
    </source>
</evidence>
<keyword evidence="4" id="KW-1185">Reference proteome</keyword>
<protein>
    <submittedName>
        <fullName evidence="3">VWA domain-containing protein</fullName>
    </submittedName>
</protein>
<feature type="domain" description="VWFA" evidence="2">
    <location>
        <begin position="398"/>
        <end position="582"/>
    </location>
</feature>
<reference evidence="3 4" key="1">
    <citation type="submission" date="2019-10" db="EMBL/GenBank/DDBJ databases">
        <title>Genome sequence of Azospirillum melinis.</title>
        <authorList>
            <person name="Ambrosini A."/>
            <person name="Sant'Anna F.H."/>
            <person name="Cassan F.D."/>
            <person name="Souza E.M."/>
            <person name="Passaglia L.M.P."/>
        </authorList>
    </citation>
    <scope>NUCLEOTIDE SEQUENCE [LARGE SCALE GENOMIC DNA]</scope>
    <source>
        <strain evidence="3 4">TMCY0552</strain>
    </source>
</reference>
<dbReference type="PANTHER" id="PTHR41248:SF1">
    <property type="entry name" value="NORD PROTEIN"/>
    <property type="match status" value="1"/>
</dbReference>
<dbReference type="PROSITE" id="PS50234">
    <property type="entry name" value="VWFA"/>
    <property type="match status" value="1"/>
</dbReference>
<sequence>MPDDQSRQFPAGQIPADTAFSSVERRLVAYLVALWRLRVPIRHARPDAAGNPPRRVSLSDGLIWMPGSFRGVDGRRSGALFRAALVHAGAHLRFTGPRFPAAGLKPLQLALVSLIEDARVEQLAMREHPGLLRVWRSFHVAGPDGAGTAPALMARLARALIDPDYRDDDAWVAKGRRLFFEAEGEWDSPALSRRIGGLLGNDLGQMRVQFNSKDYVVEPAYRDDNLGLWDHGEAPPTPPSDAETVFEAFRTEQQERDHGRPDEQLGEGATPARLSATDVPARAVGEEEITAPPWHYPEWDYRVGIDRPDWVVLNERRTELGDPADIARIVERHRTTADRLTALVRSAKVSRPVRLRRRPEGDRMDLDACIDAMVSHRRGEAPDPRVHEVLVRRNRDLSVLLLLDVSASTGDPVAGGGRSVLSVEREAATLFAQALDGLGDPFAIHAFRSNGRRDVSYYRIKGFQQPYDDAARARLAGLKAGLSTRLGTALRHAGRLLDRQATHRRLLLVVTDGEPSDIDVADRRYLLDDARRAVLGLAARGIDCFVIGLDPQGREYLTRMFGARNVMVIDRAEKLPEVLPTFYLRLST</sequence>
<evidence type="ECO:0000259" key="2">
    <source>
        <dbReference type="PROSITE" id="PS50234"/>
    </source>
</evidence>
<dbReference type="SUPFAM" id="SSF53300">
    <property type="entry name" value="vWA-like"/>
    <property type="match status" value="1"/>
</dbReference>
<dbReference type="EMBL" id="WHOS01000037">
    <property type="protein sequence ID" value="NUB02275.1"/>
    <property type="molecule type" value="Genomic_DNA"/>
</dbReference>
<evidence type="ECO:0000313" key="4">
    <source>
        <dbReference type="Proteomes" id="UP000605086"/>
    </source>
</evidence>
<dbReference type="SMART" id="SM00327">
    <property type="entry name" value="VWA"/>
    <property type="match status" value="1"/>
</dbReference>
<dbReference type="InterPro" id="IPR036465">
    <property type="entry name" value="vWFA_dom_sf"/>
</dbReference>
<feature type="compositionally biased region" description="Basic and acidic residues" evidence="1">
    <location>
        <begin position="252"/>
        <end position="263"/>
    </location>
</feature>
<name>A0ABX2KNJ6_9PROT</name>
<comment type="caution">
    <text evidence="3">The sequence shown here is derived from an EMBL/GenBank/DDBJ whole genome shotgun (WGS) entry which is preliminary data.</text>
</comment>
<dbReference type="PANTHER" id="PTHR41248">
    <property type="entry name" value="NORD PROTEIN"/>
    <property type="match status" value="1"/>
</dbReference>
<dbReference type="Gene3D" id="3.40.50.410">
    <property type="entry name" value="von Willebrand factor, type A domain"/>
    <property type="match status" value="1"/>
</dbReference>
<evidence type="ECO:0000313" key="3">
    <source>
        <dbReference type="EMBL" id="NUB02275.1"/>
    </source>
</evidence>
<dbReference type="Pfam" id="PF13519">
    <property type="entry name" value="VWA_2"/>
    <property type="match status" value="1"/>
</dbReference>
<dbReference type="InterPro" id="IPR051928">
    <property type="entry name" value="NorD/CobT"/>
</dbReference>
<dbReference type="Proteomes" id="UP000605086">
    <property type="component" value="Unassembled WGS sequence"/>
</dbReference>
<dbReference type="InterPro" id="IPR002035">
    <property type="entry name" value="VWF_A"/>
</dbReference>
<dbReference type="CDD" id="cd01454">
    <property type="entry name" value="vWA_norD_type"/>
    <property type="match status" value="1"/>
</dbReference>